<feature type="transmembrane region" description="Helical" evidence="13">
    <location>
        <begin position="264"/>
        <end position="288"/>
    </location>
</feature>
<feature type="transmembrane region" description="Helical" evidence="13">
    <location>
        <begin position="772"/>
        <end position="793"/>
    </location>
</feature>
<accession>A0AAV9IGD6</accession>
<feature type="transmembrane region" description="Helical" evidence="13">
    <location>
        <begin position="144"/>
        <end position="165"/>
    </location>
</feature>
<sequence length="857" mass="98675">MATEEEPECRICRGTSEPNKPLFHPCRCSGSIKYIHEDCLVKWLNEMRSERCELCGSTFRFIPIYKQDSPSRLSLFELINGAISFLLESGAFFARLCLSCFLWLCVVPVVSSIIFRACLCRSLQEISTIIPFSLGGLGLEILKGYILCCSVLLLFLATASFRSFLQDLERERREEERLNNPRGGRGRIAFNYEERTNANNSVEQEDEEEEEEEGGERMDRALFPALLVDGERGEEGNIGAILGITGPLHDLLDVAGSVLLSNAFIFFLFVLAPSAVGHVVELVALSFWSPRKATLFEFLGEDRTRLLHSFLTSKTGNVVVGYIVLTMVLGTLSLWMEVFKDHYSFQRVGRRYILFVKDAFLFVKVATLLVIELGICPFFCGLLIERGVSPLFYSQLGTERLLGDPIWSSLLHWFLGVFFTFNTSMFIQILRTIIRPELLFFFRNPDDPDFHPFRDLVELPIAVHSKQIILSLALFIFIIFFSVYVPVCILQKVYPVLFPFRIEIRDTFTEGPICILLFRFLLPLISRQFHLRHVFRQMLVAYITWTSELLGIKELVLVDSTDTNNNTLQHSGGNAARRASRFSPFSLTIRGLTMLIGFWLLFISAVIIGFIPLYVGRHISSNIGFDHPNDIYHYLVGFLALFSFYHCCNSFYDCILSDPSTSRTKLILVQLKGVLSAWIKIAVWYMIFPTILGVCIQNTFINPLQLSLDETPYYNLFRCCYTGLLMMKSLCKIRRLIHYLWERRGARAMMIGLEEEPHASALLFSSNERKMLLPWMIHMCLVFGTVYLLLHGMTTWFVSFLDNPMLIQWIDHHIYLCLFGQWASVYLSKLAHEAFANFYRRVFDSRYLVRRQLQNFS</sequence>
<comment type="pathway">
    <text evidence="3">Protein modification; protein ubiquitination.</text>
</comment>
<dbReference type="Gene3D" id="3.30.40.10">
    <property type="entry name" value="Zinc/RING finger domain, C3HC4 (zinc finger)"/>
    <property type="match status" value="1"/>
</dbReference>
<evidence type="ECO:0000256" key="12">
    <source>
        <dbReference type="ARBA" id="ARBA00023136"/>
    </source>
</evidence>
<feature type="transmembrane region" description="Helical" evidence="13">
    <location>
        <begin position="359"/>
        <end position="384"/>
    </location>
</feature>
<name>A0AAV9IGD6_9RHOD</name>
<evidence type="ECO:0000256" key="10">
    <source>
        <dbReference type="ARBA" id="ARBA00022833"/>
    </source>
</evidence>
<feature type="transmembrane region" description="Helical" evidence="13">
    <location>
        <begin position="631"/>
        <end position="656"/>
    </location>
</feature>
<feature type="transmembrane region" description="Helical" evidence="13">
    <location>
        <begin position="101"/>
        <end position="124"/>
    </location>
</feature>
<evidence type="ECO:0000256" key="6">
    <source>
        <dbReference type="ARBA" id="ARBA00022692"/>
    </source>
</evidence>
<evidence type="ECO:0000256" key="1">
    <source>
        <dbReference type="ARBA" id="ARBA00000900"/>
    </source>
</evidence>
<reference evidence="15 16" key="1">
    <citation type="submission" date="2022-07" db="EMBL/GenBank/DDBJ databases">
        <title>Genome-wide signatures of adaptation to extreme environments.</title>
        <authorList>
            <person name="Cho C.H."/>
            <person name="Yoon H.S."/>
        </authorList>
    </citation>
    <scope>NUCLEOTIDE SEQUENCE [LARGE SCALE GENOMIC DNA]</scope>
    <source>
        <strain evidence="15 16">108.79 E11</strain>
    </source>
</reference>
<evidence type="ECO:0000256" key="9">
    <source>
        <dbReference type="ARBA" id="ARBA00022786"/>
    </source>
</evidence>
<dbReference type="PANTHER" id="PTHR13145:SF0">
    <property type="entry name" value="E3 UBIQUITIN-PROTEIN LIGASE MARCHF6"/>
    <property type="match status" value="1"/>
</dbReference>
<comment type="subcellular location">
    <subcellularLocation>
        <location evidence="2">Membrane</location>
        <topology evidence="2">Multi-pass membrane protein</topology>
    </subcellularLocation>
</comment>
<dbReference type="CDD" id="cd16702">
    <property type="entry name" value="RING_CH-C4HC3_MARCH6"/>
    <property type="match status" value="1"/>
</dbReference>
<keyword evidence="11 13" id="KW-1133">Transmembrane helix</keyword>
<dbReference type="GO" id="GO:0036503">
    <property type="term" value="P:ERAD pathway"/>
    <property type="evidence" value="ECO:0007669"/>
    <property type="project" value="TreeGrafter"/>
</dbReference>
<feature type="transmembrane region" description="Helical" evidence="13">
    <location>
        <begin position="813"/>
        <end position="831"/>
    </location>
</feature>
<keyword evidence="10" id="KW-0862">Zinc</keyword>
<evidence type="ECO:0000313" key="15">
    <source>
        <dbReference type="EMBL" id="KAK4526286.1"/>
    </source>
</evidence>
<feature type="transmembrane region" description="Helical" evidence="13">
    <location>
        <begin position="468"/>
        <end position="487"/>
    </location>
</feature>
<evidence type="ECO:0000256" key="5">
    <source>
        <dbReference type="ARBA" id="ARBA00022679"/>
    </source>
</evidence>
<keyword evidence="5" id="KW-0808">Transferase</keyword>
<dbReference type="InterPro" id="IPR011016">
    <property type="entry name" value="Znf_RING-CH"/>
</dbReference>
<evidence type="ECO:0000256" key="8">
    <source>
        <dbReference type="ARBA" id="ARBA00022771"/>
    </source>
</evidence>
<keyword evidence="8" id="KW-0863">Zinc-finger</keyword>
<dbReference type="EMBL" id="JANCYU010000038">
    <property type="protein sequence ID" value="KAK4526286.1"/>
    <property type="molecule type" value="Genomic_DNA"/>
</dbReference>
<comment type="catalytic activity">
    <reaction evidence="1">
        <text>S-ubiquitinyl-[E2 ubiquitin-conjugating enzyme]-L-cysteine + [acceptor protein]-L-lysine = [E2 ubiquitin-conjugating enzyme]-L-cysteine + N(6)-ubiquitinyl-[acceptor protein]-L-lysine.</text>
        <dbReference type="EC" id="2.3.2.27"/>
    </reaction>
</comment>
<keyword evidence="7" id="KW-0479">Metal-binding</keyword>
<comment type="caution">
    <text evidence="15">The sequence shown here is derived from an EMBL/GenBank/DDBJ whole genome shotgun (WGS) entry which is preliminary data.</text>
</comment>
<dbReference type="GO" id="GO:0005789">
    <property type="term" value="C:endoplasmic reticulum membrane"/>
    <property type="evidence" value="ECO:0007669"/>
    <property type="project" value="TreeGrafter"/>
</dbReference>
<dbReference type="AlphaFoldDB" id="A0AAV9IGD6"/>
<dbReference type="InterPro" id="IPR013083">
    <property type="entry name" value="Znf_RING/FYVE/PHD"/>
</dbReference>
<feature type="domain" description="RING-CH-type" evidence="14">
    <location>
        <begin position="1"/>
        <end position="62"/>
    </location>
</feature>
<protein>
    <recommendedName>
        <fullName evidence="4">RING-type E3 ubiquitin transferase</fullName>
        <ecNumber evidence="4">2.3.2.27</ecNumber>
    </recommendedName>
</protein>
<feature type="transmembrane region" description="Helical" evidence="13">
    <location>
        <begin position="319"/>
        <end position="338"/>
    </location>
</feature>
<evidence type="ECO:0000256" key="2">
    <source>
        <dbReference type="ARBA" id="ARBA00004141"/>
    </source>
</evidence>
<evidence type="ECO:0000313" key="16">
    <source>
        <dbReference type="Proteomes" id="UP001300502"/>
    </source>
</evidence>
<feature type="transmembrane region" description="Helical" evidence="13">
    <location>
        <begin position="677"/>
        <end position="701"/>
    </location>
</feature>
<evidence type="ECO:0000256" key="3">
    <source>
        <dbReference type="ARBA" id="ARBA00004906"/>
    </source>
</evidence>
<dbReference type="PANTHER" id="PTHR13145">
    <property type="entry name" value="SSM4 PROTEIN"/>
    <property type="match status" value="1"/>
</dbReference>
<keyword evidence="9" id="KW-0833">Ubl conjugation pathway</keyword>
<keyword evidence="16" id="KW-1185">Reference proteome</keyword>
<dbReference type="Proteomes" id="UP001300502">
    <property type="component" value="Unassembled WGS sequence"/>
</dbReference>
<evidence type="ECO:0000259" key="14">
    <source>
        <dbReference type="PROSITE" id="PS51292"/>
    </source>
</evidence>
<feature type="transmembrane region" description="Helical" evidence="13">
    <location>
        <begin position="410"/>
        <end position="434"/>
    </location>
</feature>
<feature type="transmembrane region" description="Helical" evidence="13">
    <location>
        <begin position="587"/>
        <end position="611"/>
    </location>
</feature>
<dbReference type="SMART" id="SM00744">
    <property type="entry name" value="RINGv"/>
    <property type="match status" value="1"/>
</dbReference>
<evidence type="ECO:0000256" key="11">
    <source>
        <dbReference type="ARBA" id="ARBA00022989"/>
    </source>
</evidence>
<gene>
    <name evidence="15" type="ORF">GAYE_SCF22MG4200</name>
</gene>
<dbReference type="GO" id="GO:0008270">
    <property type="term" value="F:zinc ion binding"/>
    <property type="evidence" value="ECO:0007669"/>
    <property type="project" value="UniProtKB-KW"/>
</dbReference>
<evidence type="ECO:0000256" key="13">
    <source>
        <dbReference type="SAM" id="Phobius"/>
    </source>
</evidence>
<dbReference type="EC" id="2.3.2.27" evidence="4"/>
<dbReference type="GO" id="GO:0061630">
    <property type="term" value="F:ubiquitin protein ligase activity"/>
    <property type="evidence" value="ECO:0007669"/>
    <property type="project" value="UniProtKB-EC"/>
</dbReference>
<organism evidence="15 16">
    <name type="scientific">Galdieria yellowstonensis</name>
    <dbReference type="NCBI Taxonomy" id="3028027"/>
    <lineage>
        <taxon>Eukaryota</taxon>
        <taxon>Rhodophyta</taxon>
        <taxon>Bangiophyceae</taxon>
        <taxon>Galdieriales</taxon>
        <taxon>Galdieriaceae</taxon>
        <taxon>Galdieria</taxon>
    </lineage>
</organism>
<evidence type="ECO:0000256" key="7">
    <source>
        <dbReference type="ARBA" id="ARBA00022723"/>
    </source>
</evidence>
<keyword evidence="6 13" id="KW-0812">Transmembrane</keyword>
<keyword evidence="12 13" id="KW-0472">Membrane</keyword>
<evidence type="ECO:0000256" key="4">
    <source>
        <dbReference type="ARBA" id="ARBA00012483"/>
    </source>
</evidence>
<dbReference type="SUPFAM" id="SSF57850">
    <property type="entry name" value="RING/U-box"/>
    <property type="match status" value="1"/>
</dbReference>
<dbReference type="Pfam" id="PF12906">
    <property type="entry name" value="RINGv"/>
    <property type="match status" value="1"/>
</dbReference>
<proteinExistence type="predicted"/>
<dbReference type="PROSITE" id="PS51292">
    <property type="entry name" value="ZF_RING_CH"/>
    <property type="match status" value="1"/>
</dbReference>